<evidence type="ECO:0000313" key="2">
    <source>
        <dbReference type="Proteomes" id="UP000824120"/>
    </source>
</evidence>
<name>A0A9J5ZEP8_SOLCO</name>
<dbReference type="AlphaFoldDB" id="A0A9J5ZEP8"/>
<proteinExistence type="predicted"/>
<reference evidence="1 2" key="1">
    <citation type="submission" date="2020-09" db="EMBL/GenBank/DDBJ databases">
        <title>De no assembly of potato wild relative species, Solanum commersonii.</title>
        <authorList>
            <person name="Cho K."/>
        </authorList>
    </citation>
    <scope>NUCLEOTIDE SEQUENCE [LARGE SCALE GENOMIC DNA]</scope>
    <source>
        <strain evidence="1">LZ3.2</strain>
        <tissue evidence="1">Leaf</tissue>
    </source>
</reference>
<protein>
    <submittedName>
        <fullName evidence="1">Uncharacterized protein</fullName>
    </submittedName>
</protein>
<dbReference type="EMBL" id="JACXVP010000004">
    <property type="protein sequence ID" value="KAG5611387.1"/>
    <property type="molecule type" value="Genomic_DNA"/>
</dbReference>
<organism evidence="1 2">
    <name type="scientific">Solanum commersonii</name>
    <name type="common">Commerson's wild potato</name>
    <name type="synonym">Commerson's nightshade</name>
    <dbReference type="NCBI Taxonomy" id="4109"/>
    <lineage>
        <taxon>Eukaryota</taxon>
        <taxon>Viridiplantae</taxon>
        <taxon>Streptophyta</taxon>
        <taxon>Embryophyta</taxon>
        <taxon>Tracheophyta</taxon>
        <taxon>Spermatophyta</taxon>
        <taxon>Magnoliopsida</taxon>
        <taxon>eudicotyledons</taxon>
        <taxon>Gunneridae</taxon>
        <taxon>Pentapetalae</taxon>
        <taxon>asterids</taxon>
        <taxon>lamiids</taxon>
        <taxon>Solanales</taxon>
        <taxon>Solanaceae</taxon>
        <taxon>Solanoideae</taxon>
        <taxon>Solaneae</taxon>
        <taxon>Solanum</taxon>
    </lineage>
</organism>
<sequence length="119" mass="12873">MPPLPALTSLNSRGESINRSLQGGTLAHRAHPLSIGNREVLLRCPHGHLRFTSESYVDAPLGYDRSKAGCLRMAHNGFILGRHYGAADKAKLELSSDTPILLLNRAPTSIHLGVVSKIN</sequence>
<dbReference type="Proteomes" id="UP000824120">
    <property type="component" value="Chromosome 4"/>
</dbReference>
<comment type="caution">
    <text evidence="1">The sequence shown here is derived from an EMBL/GenBank/DDBJ whole genome shotgun (WGS) entry which is preliminary data.</text>
</comment>
<keyword evidence="2" id="KW-1185">Reference proteome</keyword>
<accession>A0A9J5ZEP8</accession>
<gene>
    <name evidence="1" type="ORF">H5410_022668</name>
</gene>
<evidence type="ECO:0000313" key="1">
    <source>
        <dbReference type="EMBL" id="KAG5611387.1"/>
    </source>
</evidence>